<keyword evidence="1" id="KW-0175">Coiled coil</keyword>
<evidence type="ECO:0000313" key="5">
    <source>
        <dbReference type="Proteomes" id="UP001221142"/>
    </source>
</evidence>
<dbReference type="InterPro" id="IPR036431">
    <property type="entry name" value="ARID_dom_sf"/>
</dbReference>
<feature type="region of interest" description="Disordered" evidence="2">
    <location>
        <begin position="1049"/>
        <end position="1091"/>
    </location>
</feature>
<proteinExistence type="predicted"/>
<dbReference type="CDD" id="cd16100">
    <property type="entry name" value="ARID"/>
    <property type="match status" value="1"/>
</dbReference>
<feature type="compositionally biased region" description="Pro residues" evidence="2">
    <location>
        <begin position="824"/>
        <end position="834"/>
    </location>
</feature>
<dbReference type="SMART" id="SM00501">
    <property type="entry name" value="BRIGHT"/>
    <property type="match status" value="1"/>
</dbReference>
<keyword evidence="5" id="KW-1185">Reference proteome</keyword>
<feature type="region of interest" description="Disordered" evidence="2">
    <location>
        <begin position="200"/>
        <end position="226"/>
    </location>
</feature>
<gene>
    <name evidence="4" type="ORF">FB45DRAFT_819720</name>
</gene>
<dbReference type="AlphaFoldDB" id="A0AAD7CJA8"/>
<feature type="compositionally biased region" description="Pro residues" evidence="2">
    <location>
        <begin position="328"/>
        <end position="338"/>
    </location>
</feature>
<evidence type="ECO:0000256" key="1">
    <source>
        <dbReference type="SAM" id="Coils"/>
    </source>
</evidence>
<protein>
    <recommendedName>
        <fullName evidence="3">ARID domain-containing protein</fullName>
    </recommendedName>
</protein>
<feature type="region of interest" description="Disordered" evidence="2">
    <location>
        <begin position="774"/>
        <end position="950"/>
    </location>
</feature>
<comment type="caution">
    <text evidence="4">The sequence shown here is derived from an EMBL/GenBank/DDBJ whole genome shotgun (WGS) entry which is preliminary data.</text>
</comment>
<feature type="compositionally biased region" description="Low complexity" evidence="2">
    <location>
        <begin position="39"/>
        <end position="58"/>
    </location>
</feature>
<feature type="compositionally biased region" description="Low complexity" evidence="2">
    <location>
        <begin position="302"/>
        <end position="311"/>
    </location>
</feature>
<dbReference type="Pfam" id="PF01388">
    <property type="entry name" value="ARID"/>
    <property type="match status" value="1"/>
</dbReference>
<feature type="compositionally biased region" description="Low complexity" evidence="2">
    <location>
        <begin position="78"/>
        <end position="103"/>
    </location>
</feature>
<dbReference type="SUPFAM" id="SSF46774">
    <property type="entry name" value="ARID-like"/>
    <property type="match status" value="1"/>
</dbReference>
<feature type="compositionally biased region" description="Low complexity" evidence="2">
    <location>
        <begin position="11"/>
        <end position="29"/>
    </location>
</feature>
<dbReference type="EMBL" id="JARKIF010000001">
    <property type="protein sequence ID" value="KAJ7650434.1"/>
    <property type="molecule type" value="Genomic_DNA"/>
</dbReference>
<feature type="region of interest" description="Disordered" evidence="2">
    <location>
        <begin position="1"/>
        <end position="124"/>
    </location>
</feature>
<feature type="compositionally biased region" description="Polar residues" evidence="2">
    <location>
        <begin position="104"/>
        <end position="124"/>
    </location>
</feature>
<dbReference type="GO" id="GO:0003677">
    <property type="term" value="F:DNA binding"/>
    <property type="evidence" value="ECO:0007669"/>
    <property type="project" value="InterPro"/>
</dbReference>
<reference evidence="4" key="1">
    <citation type="submission" date="2023-03" db="EMBL/GenBank/DDBJ databases">
        <title>Massive genome expansion in bonnet fungi (Mycena s.s.) driven by repeated elements and novel gene families across ecological guilds.</title>
        <authorList>
            <consortium name="Lawrence Berkeley National Laboratory"/>
            <person name="Harder C.B."/>
            <person name="Miyauchi S."/>
            <person name="Viragh M."/>
            <person name="Kuo A."/>
            <person name="Thoen E."/>
            <person name="Andreopoulos B."/>
            <person name="Lu D."/>
            <person name="Skrede I."/>
            <person name="Drula E."/>
            <person name="Henrissat B."/>
            <person name="Morin E."/>
            <person name="Kohler A."/>
            <person name="Barry K."/>
            <person name="LaButti K."/>
            <person name="Morin E."/>
            <person name="Salamov A."/>
            <person name="Lipzen A."/>
            <person name="Mereny Z."/>
            <person name="Hegedus B."/>
            <person name="Baldrian P."/>
            <person name="Stursova M."/>
            <person name="Weitz H."/>
            <person name="Taylor A."/>
            <person name="Grigoriev I.V."/>
            <person name="Nagy L.G."/>
            <person name="Martin F."/>
            <person name="Kauserud H."/>
        </authorList>
    </citation>
    <scope>NUCLEOTIDE SEQUENCE</scope>
    <source>
        <strain evidence="4">9284</strain>
    </source>
</reference>
<feature type="compositionally biased region" description="Polar residues" evidence="2">
    <location>
        <begin position="365"/>
        <end position="380"/>
    </location>
</feature>
<organism evidence="4 5">
    <name type="scientific">Roridomyces roridus</name>
    <dbReference type="NCBI Taxonomy" id="1738132"/>
    <lineage>
        <taxon>Eukaryota</taxon>
        <taxon>Fungi</taxon>
        <taxon>Dikarya</taxon>
        <taxon>Basidiomycota</taxon>
        <taxon>Agaricomycotina</taxon>
        <taxon>Agaricomycetes</taxon>
        <taxon>Agaricomycetidae</taxon>
        <taxon>Agaricales</taxon>
        <taxon>Marasmiineae</taxon>
        <taxon>Mycenaceae</taxon>
        <taxon>Roridomyces</taxon>
    </lineage>
</organism>
<feature type="compositionally biased region" description="Pro residues" evidence="2">
    <location>
        <begin position="350"/>
        <end position="364"/>
    </location>
</feature>
<feature type="coiled-coil region" evidence="1">
    <location>
        <begin position="230"/>
        <end position="257"/>
    </location>
</feature>
<dbReference type="InterPro" id="IPR001606">
    <property type="entry name" value="ARID_dom"/>
</dbReference>
<name>A0AAD7CJA8_9AGAR</name>
<evidence type="ECO:0000313" key="4">
    <source>
        <dbReference type="EMBL" id="KAJ7650434.1"/>
    </source>
</evidence>
<feature type="compositionally biased region" description="Low complexity" evidence="2">
    <location>
        <begin position="835"/>
        <end position="846"/>
    </location>
</feature>
<feature type="domain" description="ARID" evidence="3">
    <location>
        <begin position="392"/>
        <end position="495"/>
    </location>
</feature>
<sequence>MADRYSMNFNPGMQHQQQMGQSHLQQLPQDSHQAVPGFPDQGPMWQQMQQMQNQFRPQSTGMEQSHVSPQVAELMRRQGQQQQQQQQQSQSQQQPQQQFGQSFHDQSPSQSHPGFQNMGNPSLQTLNNRSAMFQQANNPAAHRQLDLMALALNQQQNGPINFAARMQQQQQAALNGQPGMGQQPNPAENNFMSPNMANAEAMRRPSPSHPVAPPGATGGPQPPQVTRASFNTLQERATNLKNIITNQESQLVQLNAQRARIGDAAFMDKVRSVAADLKNRKDHYTRLVHFLHQMQQQLQMNGGQQNMGGMQPNAGPQASQPAWMQPGPSQPQPQPPPFNQSAQNVGQQQPQPPRPNPGMLPQFPPNTMSTPGQFQQQHPGNQEGRPFPPIPPLEKARFENVYKNFCTQRAVVHSARLMSLETRPIDLFELHTQVMLEGGAANVAQKDLWAVIGGRMGFVQFPASETEPAKSGPGAAQHLAHVYKEYLMQFDNVYVQTVMDQRRKNDALTAQRGLGMNGPAPMRTGISDPGQMQQVLNYLPIPPLELRRRGVPEQIIQFIENNRPALMKTVMDQGTFRAGIRPGDQNGMHGGMGQPPFPQGGMNSGMMQPGRPFMHPQNGMQNAPMEGGGQQPHSVLTRPSREHLTAAMQHIAKLKSDYSPERMLQNVPPIDVPAEQRMEYNTVLEQLHRACMELDHKLPMLFAVLKKEDVVRRLVIIVQTAIQQRAMISSGTTRFLVTLETLRTMLQQVQDMNERFAAVLQGLMVNKPPNMVPMRPPVANAPGPINPPPLAQPPNSSNGLAAQPQRPLNLRDPPPSRALKRPPNAAPSPTPPPVASASTPVNAATPRDMASPPAPKSPKGKAPAKPKPATQRRQSVGKKNATAAAATPPPPPPEAAASPAGSNKRPRDDEPSPPPQQGPSPGPAGGSVANEPSPPKRQKTQWDGPPSEAIKAREQMVDNVKTEEDGAAFLEQMTELFKMAAGNDGQPDSVTSDFSETLDTLFKGFGAVPDDGAGMSSLGMGDATVNAQDGPPPVVDEFVEFFDFSSFGAGDEDDSGSKAETPDLISSSSTNPSPESGSEVDTVHHQTLTSDVKSEDFTEHLRLGVWKEVDGGESAYFHAGPWKWDSPMQSLEQPWAVFNS</sequence>
<dbReference type="PROSITE" id="PS51011">
    <property type="entry name" value="ARID"/>
    <property type="match status" value="1"/>
</dbReference>
<feature type="region of interest" description="Disordered" evidence="2">
    <location>
        <begin position="302"/>
        <end position="390"/>
    </location>
</feature>
<accession>A0AAD7CJA8</accession>
<dbReference type="Proteomes" id="UP001221142">
    <property type="component" value="Unassembled WGS sequence"/>
</dbReference>
<evidence type="ECO:0000259" key="3">
    <source>
        <dbReference type="PROSITE" id="PS51011"/>
    </source>
</evidence>
<dbReference type="Gene3D" id="1.10.150.60">
    <property type="entry name" value="ARID DNA-binding domain"/>
    <property type="match status" value="1"/>
</dbReference>
<feature type="compositionally biased region" description="Polar residues" evidence="2">
    <location>
        <begin position="59"/>
        <end position="68"/>
    </location>
</feature>
<feature type="compositionally biased region" description="Low complexity" evidence="2">
    <location>
        <begin position="1066"/>
        <end position="1079"/>
    </location>
</feature>
<evidence type="ECO:0000256" key="2">
    <source>
        <dbReference type="SAM" id="MobiDB-lite"/>
    </source>
</evidence>
<dbReference type="SMART" id="SM01014">
    <property type="entry name" value="ARID"/>
    <property type="match status" value="1"/>
</dbReference>
<feature type="compositionally biased region" description="Pro residues" evidence="2">
    <location>
        <begin position="912"/>
        <end position="922"/>
    </location>
</feature>